<evidence type="ECO:0000313" key="2">
    <source>
        <dbReference type="EMBL" id="ORX54002.1"/>
    </source>
</evidence>
<reference evidence="2 3" key="1">
    <citation type="submission" date="2016-07" db="EMBL/GenBank/DDBJ databases">
        <title>Pervasive Adenine N6-methylation of Active Genes in Fungi.</title>
        <authorList>
            <consortium name="DOE Joint Genome Institute"/>
            <person name="Mondo S.J."/>
            <person name="Dannebaum R.O."/>
            <person name="Kuo R.C."/>
            <person name="Labutti K."/>
            <person name="Haridas S."/>
            <person name="Kuo A."/>
            <person name="Salamov A."/>
            <person name="Ahrendt S.R."/>
            <person name="Lipzen A."/>
            <person name="Sullivan W."/>
            <person name="Andreopoulos W.B."/>
            <person name="Clum A."/>
            <person name="Lindquist E."/>
            <person name="Daum C."/>
            <person name="Ramamoorthy G.K."/>
            <person name="Gryganskyi A."/>
            <person name="Culley D."/>
            <person name="Magnuson J.K."/>
            <person name="James T.Y."/>
            <person name="O'Malley M.A."/>
            <person name="Stajich J.E."/>
            <person name="Spatafora J.W."/>
            <person name="Visel A."/>
            <person name="Grigoriev I.V."/>
        </authorList>
    </citation>
    <scope>NUCLEOTIDE SEQUENCE [LARGE SCALE GENOMIC DNA]</scope>
    <source>
        <strain evidence="2 3">NRRL 3301</strain>
    </source>
</reference>
<evidence type="ECO:0000313" key="3">
    <source>
        <dbReference type="Proteomes" id="UP000242146"/>
    </source>
</evidence>
<sequence length="139" mass="15125">MKVGRQLFHRCFDDGLPLSTLQRIHANLDPPIPTSSDDRSSPFELIGDPQDPVCSRDLDSPSASDLPRRVYPDTCGCNGLARTNQAIINQETIKSKPRRTSDPVTLLGGKQIPNVQTNSDVGPGTDSSGDDSDYDGNDW</sequence>
<evidence type="ECO:0000256" key="1">
    <source>
        <dbReference type="SAM" id="MobiDB-lite"/>
    </source>
</evidence>
<keyword evidence="3" id="KW-1185">Reference proteome</keyword>
<dbReference type="EMBL" id="MCGT01000014">
    <property type="protein sequence ID" value="ORX54002.1"/>
    <property type="molecule type" value="Genomic_DNA"/>
</dbReference>
<name>A0A1X2GHL5_9FUNG</name>
<organism evidence="2 3">
    <name type="scientific">Hesseltinella vesiculosa</name>
    <dbReference type="NCBI Taxonomy" id="101127"/>
    <lineage>
        <taxon>Eukaryota</taxon>
        <taxon>Fungi</taxon>
        <taxon>Fungi incertae sedis</taxon>
        <taxon>Mucoromycota</taxon>
        <taxon>Mucoromycotina</taxon>
        <taxon>Mucoromycetes</taxon>
        <taxon>Mucorales</taxon>
        <taxon>Cunninghamellaceae</taxon>
        <taxon>Hesseltinella</taxon>
    </lineage>
</organism>
<comment type="caution">
    <text evidence="2">The sequence shown here is derived from an EMBL/GenBank/DDBJ whole genome shotgun (WGS) entry which is preliminary data.</text>
</comment>
<dbReference type="Proteomes" id="UP000242146">
    <property type="component" value="Unassembled WGS sequence"/>
</dbReference>
<feature type="region of interest" description="Disordered" evidence="1">
    <location>
        <begin position="88"/>
        <end position="139"/>
    </location>
</feature>
<protein>
    <submittedName>
        <fullName evidence="2">Uncharacterized protein</fullName>
    </submittedName>
</protein>
<dbReference type="AlphaFoldDB" id="A0A1X2GHL5"/>
<feature type="compositionally biased region" description="Acidic residues" evidence="1">
    <location>
        <begin position="128"/>
        <end position="139"/>
    </location>
</feature>
<feature type="region of interest" description="Disordered" evidence="1">
    <location>
        <begin position="27"/>
        <end position="67"/>
    </location>
</feature>
<proteinExistence type="predicted"/>
<accession>A0A1X2GHL5</accession>
<gene>
    <name evidence="2" type="ORF">DM01DRAFT_1407521</name>
</gene>